<dbReference type="PANTHER" id="PTHR43156">
    <property type="entry name" value="STAGE II SPORULATION PROTEIN E-RELATED"/>
    <property type="match status" value="1"/>
</dbReference>
<dbReference type="GO" id="GO:0000160">
    <property type="term" value="P:phosphorelay signal transduction system"/>
    <property type="evidence" value="ECO:0007669"/>
    <property type="project" value="InterPro"/>
</dbReference>
<evidence type="ECO:0000256" key="1">
    <source>
        <dbReference type="ARBA" id="ARBA00022801"/>
    </source>
</evidence>
<dbReference type="InterPro" id="IPR052016">
    <property type="entry name" value="Bact_Sigma-Reg"/>
</dbReference>
<gene>
    <name evidence="5" type="primary">phoP</name>
    <name evidence="5" type="ORF">PSA7680_01047</name>
</gene>
<dbReference type="InterPro" id="IPR036457">
    <property type="entry name" value="PPM-type-like_dom_sf"/>
</dbReference>
<dbReference type="Proteomes" id="UP000193409">
    <property type="component" value="Unassembled WGS sequence"/>
</dbReference>
<proteinExistence type="predicted"/>
<dbReference type="SUPFAM" id="SSF52172">
    <property type="entry name" value="CheY-like"/>
    <property type="match status" value="1"/>
</dbReference>
<dbReference type="AlphaFoldDB" id="A0A1Y5RT34"/>
<dbReference type="SMART" id="SM00448">
    <property type="entry name" value="REC"/>
    <property type="match status" value="1"/>
</dbReference>
<feature type="coiled-coil region" evidence="3">
    <location>
        <begin position="137"/>
        <end position="171"/>
    </location>
</feature>
<dbReference type="Pfam" id="PF00072">
    <property type="entry name" value="Response_reg"/>
    <property type="match status" value="1"/>
</dbReference>
<dbReference type="Gene3D" id="3.40.50.2300">
    <property type="match status" value="1"/>
</dbReference>
<protein>
    <submittedName>
        <fullName evidence="5">Alkaline phosphatase synthesis transcriptional regulatory protein PhoP</fullName>
    </submittedName>
</protein>
<evidence type="ECO:0000256" key="2">
    <source>
        <dbReference type="PROSITE-ProRule" id="PRU00169"/>
    </source>
</evidence>
<evidence type="ECO:0000313" key="6">
    <source>
        <dbReference type="Proteomes" id="UP000193409"/>
    </source>
</evidence>
<dbReference type="InterPro" id="IPR001789">
    <property type="entry name" value="Sig_transdc_resp-reg_receiver"/>
</dbReference>
<dbReference type="Gene3D" id="3.60.40.10">
    <property type="entry name" value="PPM-type phosphatase domain"/>
    <property type="match status" value="1"/>
</dbReference>
<accession>A0A1Y5RT34</accession>
<dbReference type="InterPro" id="IPR011006">
    <property type="entry name" value="CheY-like_superfamily"/>
</dbReference>
<reference evidence="5 6" key="1">
    <citation type="submission" date="2017-03" db="EMBL/GenBank/DDBJ databases">
        <authorList>
            <person name="Afonso C.L."/>
            <person name="Miller P.J."/>
            <person name="Scott M.A."/>
            <person name="Spackman E."/>
            <person name="Goraichik I."/>
            <person name="Dimitrov K.M."/>
            <person name="Suarez D.L."/>
            <person name="Swayne D.E."/>
        </authorList>
    </citation>
    <scope>NUCLEOTIDE SEQUENCE [LARGE SCALE GENOMIC DNA]</scope>
    <source>
        <strain evidence="5 6">CECT 7680</strain>
    </source>
</reference>
<sequence length="418" mass="44944">MATVNFSTAAAEQSGDMRAINTVLLVDDSRAQLSLLSAMMRRWGYTFETAASGEEALEICRRAPVDLVISDWMMPGMDGLAFCRAFRGLPTDRYGYFILVTSKNEKQDIATGLDVGADEFLTKPVNPDELRARINAAERILLMQRRLNAQMEQLQKLYDKLDQDLIEAGKLQQSLVRDREVQRGPLALSFLLEPSGHVGGDLVGWFRAGEGDVGFFSLDVSGHGVPSALLTLRLAGMLSADNPEHNIALRRLEDGGVAPRPPEETAALLNEAILDGMDTDLYFTIALGVLNLATGQGRMVQAGHPAPLLRRAGGELAFLGEGGLPVGLIPGAQFTGFDFDLTPGDRLLLYSDGVTEAAAPDGALFGETRLSEHMQAHAQAAGQAYFVALQQALESFCQGGDPGDDVSGVLLEYGSNMA</sequence>
<keyword evidence="3" id="KW-0175">Coiled coil</keyword>
<dbReference type="SMART" id="SM00331">
    <property type="entry name" value="PP2C_SIG"/>
    <property type="match status" value="1"/>
</dbReference>
<dbReference type="GO" id="GO:0016791">
    <property type="term" value="F:phosphatase activity"/>
    <property type="evidence" value="ECO:0007669"/>
    <property type="project" value="TreeGrafter"/>
</dbReference>
<keyword evidence="6" id="KW-1185">Reference proteome</keyword>
<dbReference type="PROSITE" id="PS50110">
    <property type="entry name" value="RESPONSE_REGULATORY"/>
    <property type="match status" value="1"/>
</dbReference>
<evidence type="ECO:0000256" key="3">
    <source>
        <dbReference type="SAM" id="Coils"/>
    </source>
</evidence>
<dbReference type="InterPro" id="IPR001932">
    <property type="entry name" value="PPM-type_phosphatase-like_dom"/>
</dbReference>
<feature type="modified residue" description="4-aspartylphosphate" evidence="2">
    <location>
        <position position="71"/>
    </location>
</feature>
<keyword evidence="2" id="KW-0597">Phosphoprotein</keyword>
<feature type="domain" description="Response regulatory" evidence="4">
    <location>
        <begin position="22"/>
        <end position="138"/>
    </location>
</feature>
<evidence type="ECO:0000259" key="4">
    <source>
        <dbReference type="PROSITE" id="PS50110"/>
    </source>
</evidence>
<dbReference type="Pfam" id="PF07228">
    <property type="entry name" value="SpoIIE"/>
    <property type="match status" value="1"/>
</dbReference>
<name>A0A1Y5RT34_9RHOB</name>
<dbReference type="EMBL" id="FWFQ01000005">
    <property type="protein sequence ID" value="SLN24783.1"/>
    <property type="molecule type" value="Genomic_DNA"/>
</dbReference>
<dbReference type="PANTHER" id="PTHR43156:SF2">
    <property type="entry name" value="STAGE II SPORULATION PROTEIN E"/>
    <property type="match status" value="1"/>
</dbReference>
<organism evidence="5 6">
    <name type="scientific">Pseudoruegeria aquimaris</name>
    <dbReference type="NCBI Taxonomy" id="393663"/>
    <lineage>
        <taxon>Bacteria</taxon>
        <taxon>Pseudomonadati</taxon>
        <taxon>Pseudomonadota</taxon>
        <taxon>Alphaproteobacteria</taxon>
        <taxon>Rhodobacterales</taxon>
        <taxon>Roseobacteraceae</taxon>
        <taxon>Pseudoruegeria</taxon>
    </lineage>
</organism>
<evidence type="ECO:0000313" key="5">
    <source>
        <dbReference type="EMBL" id="SLN24783.1"/>
    </source>
</evidence>
<keyword evidence="1" id="KW-0378">Hydrolase</keyword>